<organism evidence="2 3">
    <name type="scientific">Floccifex porci</name>
    <dbReference type="NCBI Taxonomy" id="2606629"/>
    <lineage>
        <taxon>Bacteria</taxon>
        <taxon>Bacillati</taxon>
        <taxon>Bacillota</taxon>
        <taxon>Erysipelotrichia</taxon>
        <taxon>Erysipelotrichales</taxon>
        <taxon>Erysipelotrichaceae</taxon>
        <taxon>Floccifex</taxon>
    </lineage>
</organism>
<gene>
    <name evidence="2" type="ORF">FYJ50_06565</name>
</gene>
<dbReference type="PROSITE" id="PS51257">
    <property type="entry name" value="PROKAR_LIPOPROTEIN"/>
    <property type="match status" value="1"/>
</dbReference>
<dbReference type="Gene3D" id="3.90.76.10">
    <property type="entry name" value="Dipeptide-binding Protein, Domain 1"/>
    <property type="match status" value="1"/>
</dbReference>
<dbReference type="Gene3D" id="3.40.190.10">
    <property type="entry name" value="Periplasmic binding protein-like II"/>
    <property type="match status" value="1"/>
</dbReference>
<name>A0A7X2T3N0_9FIRM</name>
<comment type="caution">
    <text evidence="2">The sequence shown here is derived from an EMBL/GenBank/DDBJ whole genome shotgun (WGS) entry which is preliminary data.</text>
</comment>
<feature type="signal peptide" evidence="1">
    <location>
        <begin position="1"/>
        <end position="19"/>
    </location>
</feature>
<keyword evidence="3" id="KW-1185">Reference proteome</keyword>
<sequence length="96" mass="10399">MKKFIFLFVAGLMSLSLVACGSSSDNTYVYSSELDIKNLDSSDADDGCSFTAMHAIIDGLMTLDVDGNVVYGIAEDSSVSEDGLTHTYVMKKYMKC</sequence>
<reference evidence="2 3" key="1">
    <citation type="submission" date="2019-08" db="EMBL/GenBank/DDBJ databases">
        <title>In-depth cultivation of the pig gut microbiome towards novel bacterial diversity and tailored functional studies.</title>
        <authorList>
            <person name="Wylensek D."/>
            <person name="Hitch T.C.A."/>
            <person name="Clavel T."/>
        </authorList>
    </citation>
    <scope>NUCLEOTIDE SEQUENCE [LARGE SCALE GENOMIC DNA]</scope>
    <source>
        <strain evidence="2 3">LKV-178-WT-2G</strain>
    </source>
</reference>
<evidence type="ECO:0000313" key="2">
    <source>
        <dbReference type="EMBL" id="MSS01759.1"/>
    </source>
</evidence>
<dbReference type="SUPFAM" id="SSF53850">
    <property type="entry name" value="Periplasmic binding protein-like II"/>
    <property type="match status" value="1"/>
</dbReference>
<dbReference type="RefSeq" id="WP_154460332.1">
    <property type="nucleotide sequence ID" value="NZ_VUMM01000012.1"/>
</dbReference>
<dbReference type="Proteomes" id="UP000470082">
    <property type="component" value="Unassembled WGS sequence"/>
</dbReference>
<proteinExistence type="predicted"/>
<evidence type="ECO:0000256" key="1">
    <source>
        <dbReference type="SAM" id="SignalP"/>
    </source>
</evidence>
<dbReference type="AlphaFoldDB" id="A0A7X2T3N0"/>
<evidence type="ECO:0000313" key="3">
    <source>
        <dbReference type="Proteomes" id="UP000470082"/>
    </source>
</evidence>
<accession>A0A7X2T3N0</accession>
<protein>
    <submittedName>
        <fullName evidence="2">Uncharacterized protein</fullName>
    </submittedName>
</protein>
<keyword evidence="1" id="KW-0732">Signal</keyword>
<dbReference type="EMBL" id="VUMM01000012">
    <property type="protein sequence ID" value="MSS01759.1"/>
    <property type="molecule type" value="Genomic_DNA"/>
</dbReference>
<feature type="chain" id="PRO_5038788566" evidence="1">
    <location>
        <begin position="20"/>
        <end position="96"/>
    </location>
</feature>